<dbReference type="Gene3D" id="3.90.1640.10">
    <property type="entry name" value="inorganic pyrophosphatase (n-terminal core)"/>
    <property type="match status" value="1"/>
</dbReference>
<proteinExistence type="predicted"/>
<dbReference type="Gene3D" id="3.10.310.30">
    <property type="match status" value="1"/>
</dbReference>
<feature type="domain" description="DDH" evidence="1">
    <location>
        <begin position="15"/>
        <end position="157"/>
    </location>
</feature>
<dbReference type="Proteomes" id="UP000199516">
    <property type="component" value="Unassembled WGS sequence"/>
</dbReference>
<name>A0A1I2CIQ4_9BACI</name>
<gene>
    <name evidence="3" type="ORF">SAMN05192532_10325</name>
</gene>
<feature type="domain" description="DHHA1" evidence="2">
    <location>
        <begin position="228"/>
        <end position="315"/>
    </location>
</feature>
<dbReference type="PANTHER" id="PTHR47618">
    <property type="entry name" value="BIFUNCTIONAL OLIGORIBONUCLEASE AND PAP PHOSPHATASE NRNA"/>
    <property type="match status" value="1"/>
</dbReference>
<dbReference type="SUPFAM" id="SSF64182">
    <property type="entry name" value="DHH phosphoesterases"/>
    <property type="match status" value="1"/>
</dbReference>
<keyword evidence="4" id="KW-1185">Reference proteome</keyword>
<protein>
    <submittedName>
        <fullName evidence="3">Phosphoesterase RecJ domain-containing protein</fullName>
    </submittedName>
</protein>
<organism evidence="3 4">
    <name type="scientific">Alteribacillus iranensis</name>
    <dbReference type="NCBI Taxonomy" id="930128"/>
    <lineage>
        <taxon>Bacteria</taxon>
        <taxon>Bacillati</taxon>
        <taxon>Bacillota</taxon>
        <taxon>Bacilli</taxon>
        <taxon>Bacillales</taxon>
        <taxon>Bacillaceae</taxon>
        <taxon>Alteribacillus</taxon>
    </lineage>
</organism>
<dbReference type="Pfam" id="PF02272">
    <property type="entry name" value="DHHA1"/>
    <property type="match status" value="1"/>
</dbReference>
<dbReference type="InterPro" id="IPR051319">
    <property type="entry name" value="Oligoribo/pAp-PDE_c-di-AMP_PDE"/>
</dbReference>
<evidence type="ECO:0000259" key="1">
    <source>
        <dbReference type="Pfam" id="PF01368"/>
    </source>
</evidence>
<dbReference type="PANTHER" id="PTHR47618:SF1">
    <property type="entry name" value="BIFUNCTIONAL OLIGORIBONUCLEASE AND PAP PHOSPHATASE NRNA"/>
    <property type="match status" value="1"/>
</dbReference>
<dbReference type="EMBL" id="FONT01000003">
    <property type="protein sequence ID" value="SFE68196.1"/>
    <property type="molecule type" value="Genomic_DNA"/>
</dbReference>
<accession>A0A1I2CIQ4</accession>
<sequence length="317" mass="35371">MMHEKILEQINNYQTIYIYRHEKPDPDAIGSQVGLAALLQHNYPDKAIILKGEEEPSLAFLTESVVGEQEGDDINRSLVVICDTANTERIDGEEWEKGDQVIKIDHHPETDTFGDLSWVETEASSTSEMIIELGTVASDKFGWEWTQEAARLLYAGIVGDTGRFQHSNTTPKTLRSAANMLQYGFDTTELFTSLYENSESLIRLKGKVLQEFVLTENGLGIMYLTRNMLEEHDVTVAESAALINAFSNTEGLKAWVFFVEEEEGTYRVRLRSKKAVVNGIAANHRGGGHPLAAGAKAKDKQETEAIIDELEKVCKTV</sequence>
<dbReference type="RefSeq" id="WP_245757849.1">
    <property type="nucleotide sequence ID" value="NZ_FONT01000003.1"/>
</dbReference>
<dbReference type="InterPro" id="IPR001667">
    <property type="entry name" value="DDH_dom"/>
</dbReference>
<reference evidence="3 4" key="1">
    <citation type="submission" date="2016-10" db="EMBL/GenBank/DDBJ databases">
        <authorList>
            <person name="de Groot N.N."/>
        </authorList>
    </citation>
    <scope>NUCLEOTIDE SEQUENCE [LARGE SCALE GENOMIC DNA]</scope>
    <source>
        <strain evidence="3 4">DSM 23995</strain>
    </source>
</reference>
<dbReference type="GO" id="GO:0003676">
    <property type="term" value="F:nucleic acid binding"/>
    <property type="evidence" value="ECO:0007669"/>
    <property type="project" value="InterPro"/>
</dbReference>
<dbReference type="AlphaFoldDB" id="A0A1I2CIQ4"/>
<evidence type="ECO:0000313" key="3">
    <source>
        <dbReference type="EMBL" id="SFE68196.1"/>
    </source>
</evidence>
<evidence type="ECO:0000259" key="2">
    <source>
        <dbReference type="Pfam" id="PF02272"/>
    </source>
</evidence>
<dbReference type="Pfam" id="PF01368">
    <property type="entry name" value="DHH"/>
    <property type="match status" value="1"/>
</dbReference>
<dbReference type="STRING" id="930128.SAMN05192532_10325"/>
<dbReference type="InterPro" id="IPR003156">
    <property type="entry name" value="DHHA1_dom"/>
</dbReference>
<dbReference type="InterPro" id="IPR038763">
    <property type="entry name" value="DHH_sf"/>
</dbReference>
<evidence type="ECO:0000313" key="4">
    <source>
        <dbReference type="Proteomes" id="UP000199516"/>
    </source>
</evidence>